<dbReference type="EMBL" id="CP027541">
    <property type="protein sequence ID" value="AWT51441.1"/>
    <property type="molecule type" value="Genomic_DNA"/>
</dbReference>
<name>A0A2U9PI70_MYCSE</name>
<proteinExistence type="predicted"/>
<evidence type="ECO:0000313" key="1">
    <source>
        <dbReference type="EMBL" id="AWT51441.1"/>
    </source>
</evidence>
<protein>
    <submittedName>
        <fullName evidence="1">Uncharacterized protein</fullName>
    </submittedName>
</protein>
<dbReference type="Proteomes" id="UP000011200">
    <property type="component" value="Chromosome"/>
</dbReference>
<gene>
    <name evidence="1" type="ORF">D806_004480</name>
</gene>
<reference evidence="2" key="2">
    <citation type="submission" date="2018-03" db="EMBL/GenBank/DDBJ databases">
        <authorList>
            <person name="Derbyshire K."/>
            <person name="Gray T.A."/>
            <person name="Champion M."/>
        </authorList>
    </citation>
    <scope>NUCLEOTIDE SEQUENCE [LARGE SCALE GENOMIC DNA]</scope>
    <source>
        <strain evidence="2">MKD8</strain>
    </source>
</reference>
<accession>A0A2U9PI70</accession>
<sequence>MTAEEQPTSIVAMSQTEWSEAVAAAMGLEDAKDIERVATVLLENGIRPGRPRSRHRLKVSAVYFAGLKYVPVTPDDRRSVDSGTQTEVVPFAFAHEFSDGFTAFATDRVNDAGKSTILGVVLWALHGAAPVPTLQADVRSRWLREAALLFDIDGVVHLTCWRVDGGVPRGSIYTLASNDDVDLAQLRTVGHAAATRERDAVVAGNETRAGAADLDVDVESEVAETDTVDFAWPATELASSLVARDRATRIVVFENESEFEAAVGNVMMARLDLEPVLVYAKKPGALDASDGSVVQHGWSALSQALSIIDPTAATVLGEQPMLTQHLMGVFLGSRWS</sequence>
<reference evidence="1 2" key="1">
    <citation type="journal article" date="2013" name="Genome Announc.">
        <title>Draft genome sequence of MKD8, a conjugal recipient Mycobacterium smegmatis strain.</title>
        <authorList>
            <person name="Gray T.A."/>
            <person name="Palumbo M.J."/>
            <person name="Derbyshire K.M."/>
        </authorList>
    </citation>
    <scope>NUCLEOTIDE SEQUENCE [LARGE SCALE GENOMIC DNA]</scope>
    <source>
        <strain evidence="1 2">MKD8</strain>
    </source>
</reference>
<evidence type="ECO:0000313" key="2">
    <source>
        <dbReference type="Proteomes" id="UP000011200"/>
    </source>
</evidence>
<dbReference type="RefSeq" id="WP_036452348.1">
    <property type="nucleotide sequence ID" value="NZ_CP027541.1"/>
</dbReference>
<dbReference type="AlphaFoldDB" id="A0A2U9PI70"/>
<organism evidence="1 2">
    <name type="scientific">Mycolicibacterium smegmatis (strain MKD8)</name>
    <name type="common">Mycobacterium smegmatis</name>
    <dbReference type="NCBI Taxonomy" id="1214915"/>
    <lineage>
        <taxon>Bacteria</taxon>
        <taxon>Bacillati</taxon>
        <taxon>Actinomycetota</taxon>
        <taxon>Actinomycetes</taxon>
        <taxon>Mycobacteriales</taxon>
        <taxon>Mycobacteriaceae</taxon>
        <taxon>Mycolicibacterium</taxon>
    </lineage>
</organism>